<organism evidence="1 2">
    <name type="scientific">Caerostris extrusa</name>
    <name type="common">Bark spider</name>
    <name type="synonym">Caerostris bankana</name>
    <dbReference type="NCBI Taxonomy" id="172846"/>
    <lineage>
        <taxon>Eukaryota</taxon>
        <taxon>Metazoa</taxon>
        <taxon>Ecdysozoa</taxon>
        <taxon>Arthropoda</taxon>
        <taxon>Chelicerata</taxon>
        <taxon>Arachnida</taxon>
        <taxon>Araneae</taxon>
        <taxon>Araneomorphae</taxon>
        <taxon>Entelegynae</taxon>
        <taxon>Araneoidea</taxon>
        <taxon>Araneidae</taxon>
        <taxon>Caerostris</taxon>
    </lineage>
</organism>
<gene>
    <name evidence="1" type="ORF">CEXT_226011</name>
</gene>
<sequence length="146" mass="16532">MERKKPYVSHLKAFGSEAFVCTHKTKRGTKSILVGCDSKEKKVTVFCFLMTTLSDDIAHSKHARALMSNTWRHSSPEGAKKNRTYLAGKKIKVCWLNRGGKLPAAPNRLTVQDVQGRDPRHLPGRRFSQGIDFFLPRRVKQVLINA</sequence>
<protein>
    <submittedName>
        <fullName evidence="1">Uncharacterized protein</fullName>
    </submittedName>
</protein>
<dbReference type="AlphaFoldDB" id="A0AAV4XY02"/>
<comment type="caution">
    <text evidence="1">The sequence shown here is derived from an EMBL/GenBank/DDBJ whole genome shotgun (WGS) entry which is preliminary data.</text>
</comment>
<dbReference type="Proteomes" id="UP001054945">
    <property type="component" value="Unassembled WGS sequence"/>
</dbReference>
<accession>A0AAV4XY02</accession>
<dbReference type="EMBL" id="BPLR01001074">
    <property type="protein sequence ID" value="GIY99647.1"/>
    <property type="molecule type" value="Genomic_DNA"/>
</dbReference>
<name>A0AAV4XY02_CAEEX</name>
<evidence type="ECO:0000313" key="1">
    <source>
        <dbReference type="EMBL" id="GIY99647.1"/>
    </source>
</evidence>
<reference evidence="1 2" key="1">
    <citation type="submission" date="2021-06" db="EMBL/GenBank/DDBJ databases">
        <title>Caerostris extrusa draft genome.</title>
        <authorList>
            <person name="Kono N."/>
            <person name="Arakawa K."/>
        </authorList>
    </citation>
    <scope>NUCLEOTIDE SEQUENCE [LARGE SCALE GENOMIC DNA]</scope>
</reference>
<evidence type="ECO:0000313" key="2">
    <source>
        <dbReference type="Proteomes" id="UP001054945"/>
    </source>
</evidence>
<proteinExistence type="predicted"/>
<keyword evidence="2" id="KW-1185">Reference proteome</keyword>